<reference evidence="1 2" key="1">
    <citation type="submission" date="2020-04" db="EMBL/GenBank/DDBJ databases">
        <title>MicrobeNet Type strains.</title>
        <authorList>
            <person name="Nicholson A.C."/>
        </authorList>
    </citation>
    <scope>NUCLEOTIDE SEQUENCE [LARGE SCALE GENOMIC DNA]</scope>
    <source>
        <strain evidence="1 2">CCUG 33494</strain>
    </source>
</reference>
<dbReference type="AlphaFoldDB" id="A0A4Y4G8Q8"/>
<proteinExistence type="predicted"/>
<evidence type="ECO:0000313" key="2">
    <source>
        <dbReference type="Proteomes" id="UP000585749"/>
    </source>
</evidence>
<name>A0A4Y4G8Q8_WEIHE</name>
<evidence type="ECO:0000313" key="1">
    <source>
        <dbReference type="EMBL" id="NKY67503.1"/>
    </source>
</evidence>
<comment type="caution">
    <text evidence="1">The sequence shown here is derived from an EMBL/GenBank/DDBJ whole genome shotgun (WGS) entry which is preliminary data.</text>
</comment>
<dbReference type="EMBL" id="JAAXPM010000012">
    <property type="protein sequence ID" value="NKY67503.1"/>
    <property type="molecule type" value="Genomic_DNA"/>
</dbReference>
<organism evidence="1 2">
    <name type="scientific">Weissella hellenica</name>
    <dbReference type="NCBI Taxonomy" id="46256"/>
    <lineage>
        <taxon>Bacteria</taxon>
        <taxon>Bacillati</taxon>
        <taxon>Bacillota</taxon>
        <taxon>Bacilli</taxon>
        <taxon>Lactobacillales</taxon>
        <taxon>Lactobacillaceae</taxon>
        <taxon>Weissella</taxon>
    </lineage>
</organism>
<dbReference type="OrthoDB" id="2149769at2"/>
<dbReference type="Proteomes" id="UP000585749">
    <property type="component" value="Unassembled WGS sequence"/>
</dbReference>
<dbReference type="GeneID" id="72424649"/>
<gene>
    <name evidence="1" type="ORF">HF960_07520</name>
</gene>
<protein>
    <submittedName>
        <fullName evidence="1">Uncharacterized protein</fullName>
    </submittedName>
</protein>
<accession>A0A4Y4G8Q8</accession>
<dbReference type="RefSeq" id="WP_074427792.1">
    <property type="nucleotide sequence ID" value="NZ_BJEG01000013.1"/>
</dbReference>
<sequence>MRVVIQIGASIIVMAVFVGFTWSANFFNWPTWLIFSLLLILFILATGSMTRLSLALQKKKQEDNDEKN</sequence>